<evidence type="ECO:0000313" key="2">
    <source>
        <dbReference type="EMBL" id="OIQ91981.1"/>
    </source>
</evidence>
<dbReference type="Pfam" id="PF01402">
    <property type="entry name" value="RHH_1"/>
    <property type="match status" value="1"/>
</dbReference>
<dbReference type="AlphaFoldDB" id="A0A1J5RV95"/>
<gene>
    <name evidence="2" type="ORF">GALL_261170</name>
</gene>
<dbReference type="GO" id="GO:0006355">
    <property type="term" value="P:regulation of DNA-templated transcription"/>
    <property type="evidence" value="ECO:0007669"/>
    <property type="project" value="InterPro"/>
</dbReference>
<dbReference type="CDD" id="cd22233">
    <property type="entry name" value="RHH_CopAso-like"/>
    <property type="match status" value="1"/>
</dbReference>
<evidence type="ECO:0000259" key="1">
    <source>
        <dbReference type="Pfam" id="PF01402"/>
    </source>
</evidence>
<proteinExistence type="predicted"/>
<comment type="caution">
    <text evidence="2">The sequence shown here is derived from an EMBL/GenBank/DDBJ whole genome shotgun (WGS) entry which is preliminary data.</text>
</comment>
<dbReference type="Gene3D" id="1.10.1220.10">
    <property type="entry name" value="Met repressor-like"/>
    <property type="match status" value="1"/>
</dbReference>
<dbReference type="InterPro" id="IPR002145">
    <property type="entry name" value="CopG"/>
</dbReference>
<dbReference type="EMBL" id="MLJW01000244">
    <property type="protein sequence ID" value="OIQ91981.1"/>
    <property type="molecule type" value="Genomic_DNA"/>
</dbReference>
<name>A0A1J5RV95_9ZZZZ</name>
<dbReference type="InterPro" id="IPR013321">
    <property type="entry name" value="Arc_rbn_hlx_hlx"/>
</dbReference>
<reference evidence="2" key="1">
    <citation type="submission" date="2016-10" db="EMBL/GenBank/DDBJ databases">
        <title>Sequence of Gallionella enrichment culture.</title>
        <authorList>
            <person name="Poehlein A."/>
            <person name="Muehling M."/>
            <person name="Daniel R."/>
        </authorList>
    </citation>
    <scope>NUCLEOTIDE SEQUENCE</scope>
</reference>
<sequence>MSTPRSAQPTPIRLDSALRERIAHLADARRRSAHWIMREAIEEYVTREERREALRQDALKAWEEYQVTGMHVTLDETSTWLRSWGTEDKQAPPACHP</sequence>
<protein>
    <submittedName>
        <fullName evidence="2">Ribbon-helix-helix protein, copG family</fullName>
    </submittedName>
</protein>
<dbReference type="InterPro" id="IPR010985">
    <property type="entry name" value="Ribbon_hlx_hlx"/>
</dbReference>
<feature type="domain" description="Ribbon-helix-helix protein CopG" evidence="1">
    <location>
        <begin position="12"/>
        <end position="48"/>
    </location>
</feature>
<organism evidence="2">
    <name type="scientific">mine drainage metagenome</name>
    <dbReference type="NCBI Taxonomy" id="410659"/>
    <lineage>
        <taxon>unclassified sequences</taxon>
        <taxon>metagenomes</taxon>
        <taxon>ecological metagenomes</taxon>
    </lineage>
</organism>
<dbReference type="SUPFAM" id="SSF47598">
    <property type="entry name" value="Ribbon-helix-helix"/>
    <property type="match status" value="1"/>
</dbReference>
<accession>A0A1J5RV95</accession>